<name>A0A7W6JS27_9SPHN</name>
<feature type="compositionally biased region" description="Low complexity" evidence="1">
    <location>
        <begin position="630"/>
        <end position="645"/>
    </location>
</feature>
<comment type="caution">
    <text evidence="3">The sequence shown here is derived from an EMBL/GenBank/DDBJ whole genome shotgun (WGS) entry which is preliminary data.</text>
</comment>
<dbReference type="InterPro" id="IPR027417">
    <property type="entry name" value="P-loop_NTPase"/>
</dbReference>
<feature type="compositionally biased region" description="Basic residues" evidence="1">
    <location>
        <begin position="646"/>
        <end position="656"/>
    </location>
</feature>
<evidence type="ECO:0000313" key="4">
    <source>
        <dbReference type="Proteomes" id="UP000557392"/>
    </source>
</evidence>
<protein>
    <recommendedName>
        <fullName evidence="2">KAP NTPase domain-containing protein</fullName>
    </recommendedName>
</protein>
<dbReference type="RefSeq" id="WP_183995105.1">
    <property type="nucleotide sequence ID" value="NZ_JACIEH010000001.1"/>
</dbReference>
<feature type="domain" description="KAP NTPase" evidence="2">
    <location>
        <begin position="13"/>
        <end position="88"/>
    </location>
</feature>
<evidence type="ECO:0000256" key="1">
    <source>
        <dbReference type="SAM" id="MobiDB-lite"/>
    </source>
</evidence>
<evidence type="ECO:0000313" key="3">
    <source>
        <dbReference type="EMBL" id="MBB4097456.1"/>
    </source>
</evidence>
<dbReference type="EMBL" id="JACIEH010000001">
    <property type="protein sequence ID" value="MBB4097456.1"/>
    <property type="molecule type" value="Genomic_DNA"/>
</dbReference>
<dbReference type="Proteomes" id="UP000557392">
    <property type="component" value="Unassembled WGS sequence"/>
</dbReference>
<proteinExistence type="predicted"/>
<feature type="region of interest" description="Disordered" evidence="1">
    <location>
        <begin position="610"/>
        <end position="656"/>
    </location>
</feature>
<keyword evidence="4" id="KW-1185">Reference proteome</keyword>
<dbReference type="InterPro" id="IPR011646">
    <property type="entry name" value="KAP_P-loop"/>
</dbReference>
<reference evidence="3 4" key="1">
    <citation type="submission" date="2020-08" db="EMBL/GenBank/DDBJ databases">
        <title>Genomic Encyclopedia of Type Strains, Phase IV (KMG-IV): sequencing the most valuable type-strain genomes for metagenomic binning, comparative biology and taxonomic classification.</title>
        <authorList>
            <person name="Goeker M."/>
        </authorList>
    </citation>
    <scope>NUCLEOTIDE SEQUENCE [LARGE SCALE GENOMIC DNA]</scope>
    <source>
        <strain evidence="3 4">DSM 101806</strain>
    </source>
</reference>
<gene>
    <name evidence="3" type="ORF">GGR46_000989</name>
</gene>
<evidence type="ECO:0000259" key="2">
    <source>
        <dbReference type="Pfam" id="PF07693"/>
    </source>
</evidence>
<feature type="domain" description="KAP NTPase" evidence="2">
    <location>
        <begin position="102"/>
        <end position="250"/>
    </location>
</feature>
<organism evidence="3 4">
    <name type="scientific">Sphingomonas kyeonggiensis</name>
    <dbReference type="NCBI Taxonomy" id="1268553"/>
    <lineage>
        <taxon>Bacteria</taxon>
        <taxon>Pseudomonadati</taxon>
        <taxon>Pseudomonadota</taxon>
        <taxon>Alphaproteobacteria</taxon>
        <taxon>Sphingomonadales</taxon>
        <taxon>Sphingomonadaceae</taxon>
        <taxon>Sphingomonas</taxon>
    </lineage>
</organism>
<dbReference type="AlphaFoldDB" id="A0A7W6JS27"/>
<accession>A0A7W6JS27</accession>
<dbReference type="SUPFAM" id="SSF52540">
    <property type="entry name" value="P-loop containing nucleoside triphosphate hydrolases"/>
    <property type="match status" value="1"/>
</dbReference>
<dbReference type="Pfam" id="PF07693">
    <property type="entry name" value="KAP_NTPase"/>
    <property type="match status" value="2"/>
</dbReference>
<sequence>MTTDAAARDYLDYYLDKPGNPDFAVMLEGPWGSGKSFFLDQYFADRHAKALRTDKKAKEAIRVTLFGVRELDDIMSQIFAKAHPVLGGKAVRAVNLLGSRAASFFGGSLDPTENAKLLQDMVLDLQDRVLVFDDFERCPLPPVEVMGFLNRFVEQDKVKVVVVADEENINTDEAKEYRRRKEKLIGKTIRVGSDPATVLDAFAAALSGKEARDTIAMHREQALATFLAAGRPNFRSLRAILSDFDRIASLADPKLKASEPAMKALLLYMLAVGVEFRSDGIDVEGLRTLTSDIVLRGRLSKTEESTGRQRGSLFRSRYPLVSWGDPVVPPELLAELFASGTVDLVSVDAHLNQHPLVVGREQVPAWRAMWSWYDMGETEYRKVRDLYAKQLADRELIHPGQLLHAVGSSLRLLGYGDDLLGGVAPKDFFTAYLDDVEKADTLIAATNLFGFGSDGYAGLIYNESDSAAFQEIRGLVAAAVGRALDRQTKREAPVLVDRLKADPEGGAMLYEWGPEEGNYGGIAILHHVAIGEIADLLLQDGKLNDRLLAALKERYERAQSAKSLDSEKPWVLNLHAELAGRVTSLPAPYKRFGELRLAHWFEPIKGWATPSAPPSPAAAAAKSTKRPSVKKAPTASAKAVPAAKAVVKKPRIRKKP</sequence>